<accession>A0ABD0NRJ3</accession>
<evidence type="ECO:0000313" key="4">
    <source>
        <dbReference type="Proteomes" id="UP001529510"/>
    </source>
</evidence>
<reference evidence="3 4" key="1">
    <citation type="submission" date="2024-05" db="EMBL/GenBank/DDBJ databases">
        <title>Genome sequencing and assembly of Indian major carp, Cirrhinus mrigala (Hamilton, 1822).</title>
        <authorList>
            <person name="Mohindra V."/>
            <person name="Chowdhury L.M."/>
            <person name="Lal K."/>
            <person name="Jena J.K."/>
        </authorList>
    </citation>
    <scope>NUCLEOTIDE SEQUENCE [LARGE SCALE GENOMIC DNA]</scope>
    <source>
        <strain evidence="3">CM1030</strain>
        <tissue evidence="3">Blood</tissue>
    </source>
</reference>
<dbReference type="Proteomes" id="UP001529510">
    <property type="component" value="Unassembled WGS sequence"/>
</dbReference>
<protein>
    <recommendedName>
        <fullName evidence="2">TRIM8/14/16/25/29/45/65 coiled-coil region domain-containing protein</fullName>
    </recommendedName>
</protein>
<feature type="non-terminal residue" evidence="3">
    <location>
        <position position="1"/>
    </location>
</feature>
<dbReference type="Pfam" id="PF25600">
    <property type="entry name" value="TRIM_CC"/>
    <property type="match status" value="1"/>
</dbReference>
<proteinExistence type="predicted"/>
<evidence type="ECO:0000256" key="1">
    <source>
        <dbReference type="SAM" id="MobiDB-lite"/>
    </source>
</evidence>
<feature type="domain" description="TRIM8/14/16/25/29/45/65 coiled-coil region" evidence="2">
    <location>
        <begin position="2"/>
        <end position="72"/>
    </location>
</feature>
<evidence type="ECO:0000259" key="2">
    <source>
        <dbReference type="Pfam" id="PF25600"/>
    </source>
</evidence>
<organism evidence="3 4">
    <name type="scientific">Cirrhinus mrigala</name>
    <name type="common">Mrigala</name>
    <dbReference type="NCBI Taxonomy" id="683832"/>
    <lineage>
        <taxon>Eukaryota</taxon>
        <taxon>Metazoa</taxon>
        <taxon>Chordata</taxon>
        <taxon>Craniata</taxon>
        <taxon>Vertebrata</taxon>
        <taxon>Euteleostomi</taxon>
        <taxon>Actinopterygii</taxon>
        <taxon>Neopterygii</taxon>
        <taxon>Teleostei</taxon>
        <taxon>Ostariophysi</taxon>
        <taxon>Cypriniformes</taxon>
        <taxon>Cyprinidae</taxon>
        <taxon>Labeoninae</taxon>
        <taxon>Labeonini</taxon>
        <taxon>Cirrhinus</taxon>
    </lineage>
</organism>
<feature type="region of interest" description="Disordered" evidence="1">
    <location>
        <begin position="54"/>
        <end position="73"/>
    </location>
</feature>
<dbReference type="InterPro" id="IPR058030">
    <property type="entry name" value="TRIM8/14/16/25/29/45/65_CC"/>
</dbReference>
<sequence length="73" mass="8742">TAVEHNEKIFTELILSFKKRQHEVTQLIRDQERAEVSQAEGLLEQLEQEIADLQKRDTELDQHPHPEKHFHFK</sequence>
<dbReference type="AlphaFoldDB" id="A0ABD0NRJ3"/>
<dbReference type="EMBL" id="JAMKFB020000020">
    <property type="protein sequence ID" value="KAL0164462.1"/>
    <property type="molecule type" value="Genomic_DNA"/>
</dbReference>
<name>A0ABD0NRJ3_CIRMR</name>
<feature type="non-terminal residue" evidence="3">
    <location>
        <position position="73"/>
    </location>
</feature>
<evidence type="ECO:0000313" key="3">
    <source>
        <dbReference type="EMBL" id="KAL0164462.1"/>
    </source>
</evidence>
<gene>
    <name evidence="3" type="ORF">M9458_040215</name>
</gene>
<comment type="caution">
    <text evidence="3">The sequence shown here is derived from an EMBL/GenBank/DDBJ whole genome shotgun (WGS) entry which is preliminary data.</text>
</comment>
<keyword evidence="4" id="KW-1185">Reference proteome</keyword>